<sequence length="53" mass="6314">MKGEGRIWEEESHMTRRGRRSMKEVVVEREEVMEIVSSVDYRVIVSSSARREM</sequence>
<dbReference type="Proteomes" id="UP000265520">
    <property type="component" value="Unassembled WGS sequence"/>
</dbReference>
<dbReference type="AlphaFoldDB" id="A0A392RFT0"/>
<keyword evidence="2" id="KW-1185">Reference proteome</keyword>
<dbReference type="EMBL" id="LXQA010223268">
    <property type="protein sequence ID" value="MCI35431.1"/>
    <property type="molecule type" value="Genomic_DNA"/>
</dbReference>
<proteinExistence type="predicted"/>
<accession>A0A392RFT0</accession>
<feature type="non-terminal residue" evidence="1">
    <location>
        <position position="53"/>
    </location>
</feature>
<name>A0A392RFT0_9FABA</name>
<comment type="caution">
    <text evidence="1">The sequence shown here is derived from an EMBL/GenBank/DDBJ whole genome shotgun (WGS) entry which is preliminary data.</text>
</comment>
<reference evidence="1 2" key="1">
    <citation type="journal article" date="2018" name="Front. Plant Sci.">
        <title>Red Clover (Trifolium pratense) and Zigzag Clover (T. medium) - A Picture of Genomic Similarities and Differences.</title>
        <authorList>
            <person name="Dluhosova J."/>
            <person name="Istvanek J."/>
            <person name="Nedelnik J."/>
            <person name="Repkova J."/>
        </authorList>
    </citation>
    <scope>NUCLEOTIDE SEQUENCE [LARGE SCALE GENOMIC DNA]</scope>
    <source>
        <strain evidence="2">cv. 10/8</strain>
        <tissue evidence="1">Leaf</tissue>
    </source>
</reference>
<protein>
    <submittedName>
        <fullName evidence="1">Uncharacterized protein</fullName>
    </submittedName>
</protein>
<evidence type="ECO:0000313" key="1">
    <source>
        <dbReference type="EMBL" id="MCI35431.1"/>
    </source>
</evidence>
<evidence type="ECO:0000313" key="2">
    <source>
        <dbReference type="Proteomes" id="UP000265520"/>
    </source>
</evidence>
<organism evidence="1 2">
    <name type="scientific">Trifolium medium</name>
    <dbReference type="NCBI Taxonomy" id="97028"/>
    <lineage>
        <taxon>Eukaryota</taxon>
        <taxon>Viridiplantae</taxon>
        <taxon>Streptophyta</taxon>
        <taxon>Embryophyta</taxon>
        <taxon>Tracheophyta</taxon>
        <taxon>Spermatophyta</taxon>
        <taxon>Magnoliopsida</taxon>
        <taxon>eudicotyledons</taxon>
        <taxon>Gunneridae</taxon>
        <taxon>Pentapetalae</taxon>
        <taxon>rosids</taxon>
        <taxon>fabids</taxon>
        <taxon>Fabales</taxon>
        <taxon>Fabaceae</taxon>
        <taxon>Papilionoideae</taxon>
        <taxon>50 kb inversion clade</taxon>
        <taxon>NPAAA clade</taxon>
        <taxon>Hologalegina</taxon>
        <taxon>IRL clade</taxon>
        <taxon>Trifolieae</taxon>
        <taxon>Trifolium</taxon>
    </lineage>
</organism>